<keyword evidence="2" id="KW-1133">Transmembrane helix</keyword>
<dbReference type="PANTHER" id="PTHR34512:SF30">
    <property type="entry name" value="OUTER MEMBRANE PROTEIN ASSEMBLY FACTOR BAMB"/>
    <property type="match status" value="1"/>
</dbReference>
<dbReference type="PANTHER" id="PTHR34512">
    <property type="entry name" value="CELL SURFACE PROTEIN"/>
    <property type="match status" value="1"/>
</dbReference>
<evidence type="ECO:0000256" key="2">
    <source>
        <dbReference type="SAM" id="Phobius"/>
    </source>
</evidence>
<comment type="caution">
    <text evidence="4">The sequence shown here is derived from an EMBL/GenBank/DDBJ whole genome shotgun (WGS) entry which is preliminary data.</text>
</comment>
<keyword evidence="5" id="KW-1185">Reference proteome</keyword>
<evidence type="ECO:0000313" key="5">
    <source>
        <dbReference type="Proteomes" id="UP001611339"/>
    </source>
</evidence>
<dbReference type="SUPFAM" id="SSF50998">
    <property type="entry name" value="Quinoprotein alcohol dehydrogenase-like"/>
    <property type="match status" value="1"/>
</dbReference>
<dbReference type="RefSeq" id="WP_398712298.1">
    <property type="nucleotide sequence ID" value="NZ_JBIRUI010000017.1"/>
</dbReference>
<dbReference type="EMBL" id="JBIRUI010000017">
    <property type="protein sequence ID" value="MFI1717820.1"/>
    <property type="molecule type" value="Genomic_DNA"/>
</dbReference>
<dbReference type="SMART" id="SM00564">
    <property type="entry name" value="PQQ"/>
    <property type="match status" value="5"/>
</dbReference>
<keyword evidence="2" id="KW-0812">Transmembrane</keyword>
<dbReference type="Gene3D" id="2.130.10.10">
    <property type="entry name" value="YVTN repeat-like/Quinoprotein amine dehydrogenase"/>
    <property type="match status" value="2"/>
</dbReference>
<evidence type="ECO:0000313" key="4">
    <source>
        <dbReference type="EMBL" id="MFI1717820.1"/>
    </source>
</evidence>
<feature type="transmembrane region" description="Helical" evidence="2">
    <location>
        <begin position="54"/>
        <end position="76"/>
    </location>
</feature>
<dbReference type="InterPro" id="IPR018391">
    <property type="entry name" value="PQQ_b-propeller_rpt"/>
</dbReference>
<feature type="compositionally biased region" description="Basic and acidic residues" evidence="1">
    <location>
        <begin position="1"/>
        <end position="10"/>
    </location>
</feature>
<dbReference type="Proteomes" id="UP001611339">
    <property type="component" value="Unassembled WGS sequence"/>
</dbReference>
<feature type="region of interest" description="Disordered" evidence="1">
    <location>
        <begin position="1"/>
        <end position="45"/>
    </location>
</feature>
<gene>
    <name evidence="4" type="ORF">ACH407_30225</name>
</gene>
<evidence type="ECO:0000259" key="3">
    <source>
        <dbReference type="Pfam" id="PF13360"/>
    </source>
</evidence>
<dbReference type="InterPro" id="IPR002372">
    <property type="entry name" value="PQQ_rpt_dom"/>
</dbReference>
<dbReference type="InterPro" id="IPR015943">
    <property type="entry name" value="WD40/YVTN_repeat-like_dom_sf"/>
</dbReference>
<organism evidence="4 5">
    <name type="scientific">Streptomyces litmocidini</name>
    <dbReference type="NCBI Taxonomy" id="67318"/>
    <lineage>
        <taxon>Bacteria</taxon>
        <taxon>Bacillati</taxon>
        <taxon>Actinomycetota</taxon>
        <taxon>Actinomycetes</taxon>
        <taxon>Kitasatosporales</taxon>
        <taxon>Streptomycetaceae</taxon>
        <taxon>Streptomyces</taxon>
    </lineage>
</organism>
<name>A0ABW7UHR7_9ACTN</name>
<protein>
    <submittedName>
        <fullName evidence="4">PQQ-binding-like beta-propeller repeat protein</fullName>
    </submittedName>
</protein>
<feature type="domain" description="Pyrrolo-quinoline quinone repeat" evidence="3">
    <location>
        <begin position="120"/>
        <end position="313"/>
    </location>
</feature>
<dbReference type="InterPro" id="IPR011047">
    <property type="entry name" value="Quinoprotein_ADH-like_sf"/>
</dbReference>
<accession>A0ABW7UHR7</accession>
<dbReference type="Pfam" id="PF13360">
    <property type="entry name" value="PQQ_2"/>
    <property type="match status" value="2"/>
</dbReference>
<feature type="domain" description="Pyrrolo-quinoline quinone repeat" evidence="3">
    <location>
        <begin position="363"/>
        <end position="473"/>
    </location>
</feature>
<keyword evidence="2" id="KW-0472">Membrane</keyword>
<proteinExistence type="predicted"/>
<reference evidence="4 5" key="1">
    <citation type="submission" date="2024-10" db="EMBL/GenBank/DDBJ databases">
        <title>The Natural Products Discovery Center: Release of the First 8490 Sequenced Strains for Exploring Actinobacteria Biosynthetic Diversity.</title>
        <authorList>
            <person name="Kalkreuter E."/>
            <person name="Kautsar S.A."/>
            <person name="Yang D."/>
            <person name="Bader C.D."/>
            <person name="Teijaro C.N."/>
            <person name="Fluegel L."/>
            <person name="Davis C.M."/>
            <person name="Simpson J.R."/>
            <person name="Lauterbach L."/>
            <person name="Steele A.D."/>
            <person name="Gui C."/>
            <person name="Meng S."/>
            <person name="Li G."/>
            <person name="Viehrig K."/>
            <person name="Ye F."/>
            <person name="Su P."/>
            <person name="Kiefer A.F."/>
            <person name="Nichols A."/>
            <person name="Cepeda A.J."/>
            <person name="Yan W."/>
            <person name="Fan B."/>
            <person name="Jiang Y."/>
            <person name="Adhikari A."/>
            <person name="Zheng C.-J."/>
            <person name="Schuster L."/>
            <person name="Cowan T.M."/>
            <person name="Smanski M.J."/>
            <person name="Chevrette M.G."/>
            <person name="De Carvalho L.P.S."/>
            <person name="Shen B."/>
        </authorList>
    </citation>
    <scope>NUCLEOTIDE SEQUENCE [LARGE SCALE GENOMIC DNA]</scope>
    <source>
        <strain evidence="4 5">NPDC020602</strain>
    </source>
</reference>
<evidence type="ECO:0000256" key="1">
    <source>
        <dbReference type="SAM" id="MobiDB-lite"/>
    </source>
</evidence>
<sequence length="485" mass="51052">MSADSGRDTGTDGETVADGETAPAGETAPDGGTLPAGETVAGEVPGRRRGWRGWAAALAGVSVVLGGGGAVLGGILSDVGLLPGDSMELAWQAPPDRGATAYGNGDWLVGGTVVRSRFDAVTAFDAGSGKRRWEYVVPGRDEMCAVSKEADGSVALLAHGEARQGRGCDTVTALDLTSGRELWHTRRAGETGEPAAEPDLVATGGGLAVLRDGDDAWRDESAGGHVLRGDRALRAFDLRTGAPRWKAAVARGCVPHRVAAAARQVVAVLVCDRTELRLAAFDPADGKERWTVPLDRRSVDVGADVTFTSAHPLVVRVVEDGTGGLRAYLAFGPDGRPRGRVEFEGDAGKIDEYEPARVAVDGDGGRLLAVTGTRCRKWDCDQVVAFDLSDGRELWRAGLEGQDEGLALRTVGDRVTVLVDRGPKQSGREGLYVLDAATGDEEDRRSYAEDVDHGKPVTDLIVHDDLVVTVQSGDGARPFTAYRPW</sequence>